<protein>
    <submittedName>
        <fullName evidence="1">Uncharacterized protein</fullName>
    </submittedName>
</protein>
<dbReference type="Proteomes" id="UP000246464">
    <property type="component" value="Chromosome 12"/>
</dbReference>
<dbReference type="EMBL" id="CP026254">
    <property type="protein sequence ID" value="AWP11358.1"/>
    <property type="molecule type" value="Genomic_DNA"/>
</dbReference>
<gene>
    <name evidence="1" type="ORF">SMAX5B_016352</name>
</gene>
<evidence type="ECO:0000313" key="1">
    <source>
        <dbReference type="EMBL" id="AWP11358.1"/>
    </source>
</evidence>
<organism evidence="1 2">
    <name type="scientific">Scophthalmus maximus</name>
    <name type="common">Turbot</name>
    <name type="synonym">Psetta maxima</name>
    <dbReference type="NCBI Taxonomy" id="52904"/>
    <lineage>
        <taxon>Eukaryota</taxon>
        <taxon>Metazoa</taxon>
        <taxon>Chordata</taxon>
        <taxon>Craniata</taxon>
        <taxon>Vertebrata</taxon>
        <taxon>Euteleostomi</taxon>
        <taxon>Actinopterygii</taxon>
        <taxon>Neopterygii</taxon>
        <taxon>Teleostei</taxon>
        <taxon>Neoteleostei</taxon>
        <taxon>Acanthomorphata</taxon>
        <taxon>Carangaria</taxon>
        <taxon>Pleuronectiformes</taxon>
        <taxon>Pleuronectoidei</taxon>
        <taxon>Scophthalmidae</taxon>
        <taxon>Scophthalmus</taxon>
    </lineage>
</organism>
<keyword evidence="2" id="KW-1185">Reference proteome</keyword>
<sequence>MTTSTPSALLPRTQDIGDHPRVETCVSTEIQSDQIKFWCLEPIPADIGREAGFTLDR</sequence>
<accession>A0A2U9C4K3</accession>
<name>A0A2U9C4K3_SCOMX</name>
<proteinExistence type="predicted"/>
<evidence type="ECO:0000313" key="2">
    <source>
        <dbReference type="Proteomes" id="UP000246464"/>
    </source>
</evidence>
<dbReference type="AlphaFoldDB" id="A0A2U9C4K3"/>
<reference evidence="1 2" key="1">
    <citation type="submission" date="2017-12" db="EMBL/GenBank/DDBJ databases">
        <title>Integrating genomic resources of turbot (Scophthalmus maximus) in depth evaluation of genetic and physical mapping variation across individuals.</title>
        <authorList>
            <person name="Martinez P."/>
        </authorList>
    </citation>
    <scope>NUCLEOTIDE SEQUENCE [LARGE SCALE GENOMIC DNA]</scope>
</reference>